<reference evidence="2 3" key="1">
    <citation type="journal article" date="1996" name="J. Gen. Virol.">
        <title>Cloning and sequence analysis of the genes encoding DNA polymerase, glycoprotein B, ICP18.5 and major DNA-binding protein of rat cytomegalovirus.</title>
        <authorList>
            <person name="Beuken E."/>
            <person name="Slobbe R."/>
            <person name="Bruggeman C.A."/>
            <person name="Vink C."/>
        </authorList>
    </citation>
    <scope>NUCLEOTIDE SEQUENCE [LARGE SCALE GENOMIC DNA]</scope>
    <source>
        <strain evidence="2 3">Maastricht</strain>
    </source>
</reference>
<dbReference type="KEGG" id="vg:940309"/>
<reference evidence="2 3" key="6">
    <citation type="journal article" date="1999" name="J. Gen. Virol.">
        <title>The rat cytomegalovirus R32 gene encodes a virion-associated protein that elicits a strong humoral immune response in infected rats.</title>
        <authorList>
            <person name="Beuken E."/>
            <person name="Grauls G."/>
            <person name="Bruggeman C.A."/>
            <person name="Vink C."/>
        </authorList>
    </citation>
    <scope>NUCLEOTIDE SEQUENCE [LARGE SCALE GENOMIC DNA]</scope>
    <source>
        <strain evidence="2 3">Maastricht</strain>
    </source>
</reference>
<reference evidence="2 3" key="5">
    <citation type="journal article" date="1998" name="Virology">
        <title>The Maastricht strain and England strain of rat cytomegalovirus represent different betaherpesvirus species rather than strains.</title>
        <authorList>
            <person name="Beisser P.S."/>
            <person name="Kaptein S.J."/>
            <person name="Beuken E."/>
            <person name="Bruggeman C.A."/>
            <person name="Vink C."/>
        </authorList>
    </citation>
    <scope>NUCLEOTIDE SEQUENCE [LARGE SCALE GENOMIC DNA]</scope>
    <source>
        <strain evidence="2 3">Maastricht</strain>
    </source>
</reference>
<evidence type="ECO:0000313" key="3">
    <source>
        <dbReference type="Proteomes" id="UP000008288"/>
    </source>
</evidence>
<feature type="region of interest" description="Disordered" evidence="1">
    <location>
        <begin position="124"/>
        <end position="178"/>
    </location>
</feature>
<reference evidence="2 3" key="8">
    <citation type="journal article" date="2000" name="J. Virol.">
        <title>The r144 major histocompatibility complex class I-like gene of rat cytomegalovirus is dispensable for both acute and long-term infection in the immunocompromised host.</title>
        <authorList>
            <person name="Beisser P.S."/>
            <person name="Kloover J.S."/>
            <person name="Grauls G.E."/>
            <person name="Blok M.J."/>
            <person name="Bruggeman C.A."/>
            <person name="Vink C."/>
        </authorList>
    </citation>
    <scope>NUCLEOTIDE SEQUENCE [LARGE SCALE GENOMIC DNA]</scope>
    <source>
        <strain evidence="2 3">Maastricht</strain>
    </source>
</reference>
<gene>
    <name evidence="2" type="primary">R102</name>
</gene>
<feature type="compositionally biased region" description="Pro residues" evidence="1">
    <location>
        <begin position="925"/>
        <end position="946"/>
    </location>
</feature>
<keyword evidence="3" id="KW-1185">Reference proteome</keyword>
<feature type="region of interest" description="Disordered" evidence="1">
    <location>
        <begin position="626"/>
        <end position="788"/>
    </location>
</feature>
<name>Q9DW99_RCMVM</name>
<reference evidence="2 3" key="9">
    <citation type="journal article" date="2000" name="J. Virol.">
        <title>Complete DNA sequence of the rat cytomegalovirus genome.</title>
        <authorList>
            <person name="Vink C."/>
            <person name="Beuken E."/>
            <person name="Bruggeman C.A."/>
        </authorList>
    </citation>
    <scope>NUCLEOTIDE SEQUENCE [LARGE SCALE GENOMIC DNA]</scope>
    <source>
        <strain evidence="2 3">Maastricht</strain>
    </source>
</reference>
<feature type="compositionally biased region" description="Basic residues" evidence="1">
    <location>
        <begin position="638"/>
        <end position="649"/>
    </location>
</feature>
<sequence>MASGIPGPGSHRRRGSLRRSPGPWRARRPRGPRVWFRGTVAHWSVHCFLPENHSALLQYYFLEAGEDDRLTPRVLFHCVPIDRRGPERAGLLRTYGSIVASSLAESGAVAAAAAAAVADLAAASRTTGRSVDTDSDDEESARDDDDDDDDDGGGGDDGRAGCGGKRRREASPEDTEDVLGRLEERLGRRSRALAYLLLYGGGPTARVLNRPFTPIEVLVGTRPGDLEILGARPWEDAAPGLLRAVATFPVYRIRVPGAYRSDAPVQAAVAARVPAGGDGEPSSPPGPPSPPEARRTRAHERLCRGRPSRPLAFVVRAGSRRIVFEDVAGAGADGLAAAELQTRTVHELFEVRDVVWMRRRFRVCVPRGFLALAFNDDQCLLLLRDALARLFDEVYAGYDGTYPLFDFLGPNMFRYGGPRSVFLPGFPCVLVYSVPWPHNAVAECGADAIRHQRALAGLPDILGAVGKAPVLDPPGRTVRFVGGPAVAELEVYFTELRVFRLNARWCSPRDVSGDAVGDLDCSDAHLYADRRGVCRIFLRGLRLAVIRSCLPGDRDAYPFVLEDSGRRTDLAAATLFLRRLRDGSPRVYRVVRALENYLSKVVTDACDRAGFAWILVRHDCEFYVRQRAGGPPGPGPPRGRRPRRARRGLGRLLRAPVRLSGGPRGRRQPRRGAAGRRPLRPGRVRRRARRLRPRLDLLRRSLPGRGRPPGVRRGRLERQDRRPQDHGHARPEDGRQAPRAGLLGRAFRAGAQPGGRPLPGRGRQRVLGGPGRRRPDRDPGLGGGAQRPHRLRELRAADLLHAQGLPPPRHPRPGRREAGGGVGPAAAVAGGGGSRALPGRRHRRGAGGRGPEGVRGRVRGRAATRPESVRHLLPRVLREPVWEGAGFGGGIDSRGNKDSVSSRISRRVSFLLRGSGRGAGCGRPSPDPLPTSLPPSEPSVPVPVPVDPPRGGVAGIASTPAAWCAGVSVLGSWQSLDSHLSSPRGT</sequence>
<reference evidence="2 3" key="3">
    <citation type="journal article" date="1997" name="J. Gen. Virol.">
        <title>Cloning and functional characterization of the origin of lytic-phase DNA replication of rat cytomegalovirus.</title>
        <authorList>
            <person name="Vink C."/>
            <person name="Beuken E."/>
            <person name="Bruggeman C.A."/>
        </authorList>
    </citation>
    <scope>NUCLEOTIDE SEQUENCE [LARGE SCALE GENOMIC DNA]</scope>
    <source>
        <strain evidence="2 3">Maastricht</strain>
    </source>
</reference>
<organismHost>
    <name type="scientific">Rattus</name>
    <name type="common">rats</name>
    <dbReference type="NCBI Taxonomy" id="10114"/>
</organismHost>
<proteinExistence type="inferred from homology"/>
<feature type="region of interest" description="Disordered" evidence="1">
    <location>
        <begin position="1"/>
        <end position="28"/>
    </location>
</feature>
<dbReference type="EMBL" id="AF232689">
    <property type="protein sequence ID" value="AAF99191.1"/>
    <property type="molecule type" value="Genomic_DNA"/>
</dbReference>
<feature type="region of interest" description="Disordered" evidence="1">
    <location>
        <begin position="801"/>
        <end position="867"/>
    </location>
</feature>
<feature type="compositionally biased region" description="Basic residues" evidence="1">
    <location>
        <begin position="664"/>
        <end position="692"/>
    </location>
</feature>
<dbReference type="GeneID" id="940309"/>
<reference evidence="2 3" key="4">
    <citation type="journal article" date="1998" name="J. Virol.">
        <title>The R33 G protein-coupled receptor gene of rat cytomegalovirus plays an essential role in the pathogenesis of viral infection.</title>
        <authorList>
            <person name="Beisser P.S."/>
            <person name="Vink C."/>
            <person name="Van Dam J.G."/>
            <person name="Grauls G."/>
            <person name="Vanherle S.J."/>
            <person name="Bruggeman C.A."/>
        </authorList>
    </citation>
    <scope>NUCLEOTIDE SEQUENCE [LARGE SCALE GENOMIC DNA]</scope>
    <source>
        <strain evidence="2 3">Maastricht</strain>
    </source>
</reference>
<dbReference type="Pfam" id="PF03324">
    <property type="entry name" value="Herpes_HEPA"/>
    <property type="match status" value="1"/>
</dbReference>
<feature type="compositionally biased region" description="Pro residues" evidence="1">
    <location>
        <begin position="282"/>
        <end position="291"/>
    </location>
</feature>
<dbReference type="InterPro" id="IPR004996">
    <property type="entry name" value="HSV_HEPA"/>
</dbReference>
<reference evidence="2 3" key="2">
    <citation type="journal article" date="1996" name="J. Virol.">
        <title>Structure of the rat cytomegalovirus genome termini.</title>
        <authorList>
            <person name="Vink C."/>
            <person name="Beuken E."/>
            <person name="Bruggeman C.A."/>
        </authorList>
    </citation>
    <scope>NUCLEOTIDE SEQUENCE [LARGE SCALE GENOMIC DNA]</scope>
    <source>
        <strain evidence="2 3">Maastricht</strain>
    </source>
</reference>
<reference evidence="2 3" key="7">
    <citation type="journal article" date="1999" name="J. Virol.">
        <title>Deletion of the R78 G protein-coupled receptor gene from rat cytomegalovirus results in an attenuated, syncytium-inducing mutant strain.</title>
        <authorList>
            <person name="Beisser P.S."/>
            <person name="Grauls G."/>
            <person name="Bruggeman C.A."/>
            <person name="Vink C."/>
        </authorList>
    </citation>
    <scope>NUCLEOTIDE SEQUENCE [LARGE SCALE GENOMIC DNA]</scope>
    <source>
        <strain evidence="2 3">Maastricht</strain>
    </source>
</reference>
<feature type="compositionally biased region" description="Low complexity" evidence="1">
    <location>
        <begin position="899"/>
        <end position="909"/>
    </location>
</feature>
<feature type="compositionally biased region" description="Low complexity" evidence="1">
    <location>
        <begin position="650"/>
        <end position="661"/>
    </location>
</feature>
<reference evidence="2 3" key="10">
    <citation type="journal article" date="2000" name="Virus Res.">
        <title>Rat cytomegalovirus R89 is a highly conserved gene which expresses a spliced transcript.</title>
        <authorList>
            <person name="Gruijthuijsen Y.K."/>
            <person name="Beuken E."/>
            <person name="Bruggeman C.A."/>
            <person name="Vink C."/>
        </authorList>
    </citation>
    <scope>NUCLEOTIDE SEQUENCE [LARGE SCALE GENOMIC DNA]</scope>
    <source>
        <strain evidence="2 3">Maastricht</strain>
    </source>
</reference>
<accession>Q9DW99</accession>
<feature type="compositionally biased region" description="Basic and acidic residues" evidence="1">
    <location>
        <begin position="292"/>
        <end position="301"/>
    </location>
</feature>
<feature type="compositionally biased region" description="Basic and acidic residues" evidence="1">
    <location>
        <begin position="714"/>
        <end position="736"/>
    </location>
</feature>
<organism evidence="2 3">
    <name type="scientific">Rat cytomegalovirus (strain Maastricht)</name>
    <dbReference type="NCBI Taxonomy" id="79700"/>
    <lineage>
        <taxon>Viruses</taxon>
        <taxon>Duplodnaviria</taxon>
        <taxon>Heunggongvirae</taxon>
        <taxon>Peploviricota</taxon>
        <taxon>Herviviricetes</taxon>
        <taxon>Herpesvirales</taxon>
        <taxon>Orthoherpesviridae</taxon>
        <taxon>Betaherpesvirinae</taxon>
        <taxon>Muromegalovirus</taxon>
        <taxon>Muromegalovirus muridbeta2</taxon>
        <taxon>Murid betaherpesvirus 2</taxon>
    </lineage>
</organism>
<feature type="region of interest" description="Disordered" evidence="1">
    <location>
        <begin position="884"/>
        <end position="946"/>
    </location>
</feature>
<feature type="compositionally biased region" description="Low complexity" evidence="1">
    <location>
        <begin position="700"/>
        <end position="709"/>
    </location>
</feature>
<feature type="compositionally biased region" description="Acidic residues" evidence="1">
    <location>
        <begin position="133"/>
        <end position="154"/>
    </location>
</feature>
<dbReference type="HAMAP" id="MF_04010">
    <property type="entry name" value="HSV_HEPA"/>
    <property type="match status" value="1"/>
</dbReference>
<dbReference type="OrthoDB" id="1270at10239"/>
<dbReference type="RefSeq" id="NP_064202.1">
    <property type="nucleotide sequence ID" value="NC_002512.2"/>
</dbReference>
<dbReference type="GO" id="GO:0019079">
    <property type="term" value="P:viral genome replication"/>
    <property type="evidence" value="ECO:0007669"/>
    <property type="project" value="InterPro"/>
</dbReference>
<evidence type="ECO:0000256" key="1">
    <source>
        <dbReference type="SAM" id="MobiDB-lite"/>
    </source>
</evidence>
<dbReference type="Proteomes" id="UP000008288">
    <property type="component" value="Segment"/>
</dbReference>
<feature type="compositionally biased region" description="Low complexity" evidence="1">
    <location>
        <begin position="737"/>
        <end position="767"/>
    </location>
</feature>
<feature type="compositionally biased region" description="Gly residues" evidence="1">
    <location>
        <begin position="819"/>
        <end position="834"/>
    </location>
</feature>
<protein>
    <submittedName>
        <fullName evidence="2">PR102</fullName>
    </submittedName>
</protein>
<evidence type="ECO:0000313" key="2">
    <source>
        <dbReference type="EMBL" id="AAF99191.1"/>
    </source>
</evidence>
<feature type="region of interest" description="Disordered" evidence="1">
    <location>
        <begin position="274"/>
        <end position="301"/>
    </location>
</feature>